<feature type="domain" description="Beta-ketoacyl synthase-like N-terminal" evidence="2">
    <location>
        <begin position="46"/>
        <end position="217"/>
    </location>
</feature>
<dbReference type="EMBL" id="JACATN010000004">
    <property type="protein sequence ID" value="MBT2162773.1"/>
    <property type="molecule type" value="Genomic_DNA"/>
</dbReference>
<proteinExistence type="predicted"/>
<reference evidence="4" key="2">
    <citation type="submission" date="2023-07" db="EMBL/GenBank/DDBJ databases">
        <title>Zobellia barbeyronii sp. nov., a new marine flavobacterium, isolated from green and red algae.</title>
        <authorList>
            <person name="Nedashkovskaya O.I."/>
            <person name="Otstavnykh N."/>
            <person name="Zhukova N."/>
            <person name="Guzev K."/>
            <person name="Chausova V."/>
            <person name="Tekutyeva L."/>
            <person name="Mikhailov V."/>
            <person name="Isaeva M."/>
        </authorList>
    </citation>
    <scope>NUCLEOTIDE SEQUENCE [LARGE SCALE GENOMIC DNA]</scope>
    <source>
        <strain evidence="4">KMM 6746</strain>
    </source>
</reference>
<accession>A0ABS5WHI4</accession>
<dbReference type="InterPro" id="IPR014030">
    <property type="entry name" value="Ketoacyl_synth_N"/>
</dbReference>
<dbReference type="InterPro" id="IPR000794">
    <property type="entry name" value="Beta-ketoacyl_synthase"/>
</dbReference>
<sequence>MKPVYINSVGSVSAQKTFENNEFLNEITDYNDTVIHVIDPNYKEYIPPAAARRMARGIKMSTVSSKNALTEAGIENVDAIIVGTGLGCIGDSERFVSDIIKNDEQFLTPTRFIQSSHNTVAGQIALGLGCKGHNFTFVHSAVSFESSLIDAKIMLENNEVNTVLVGGVDELVEHHVTTHRLIGHIKKKPIALKELLQSKTEGMVMGEGSHFFVLSTEKSPSTYSELVAVKTFNTLSKERVEGKIVAFLERQHLSINDIDLVILGNNGDVNYDGYYEQLSTTLFNDTPQAYYKHLSGEFDTATGFAFWLANKILKTQNIPDVVKLNAIEPSNLKTVLIYNQYRGENHSLTLIRKC</sequence>
<evidence type="ECO:0000259" key="2">
    <source>
        <dbReference type="Pfam" id="PF00109"/>
    </source>
</evidence>
<organism evidence="3 4">
    <name type="scientific">Zobellia barbeyronii</name>
    <dbReference type="NCBI Taxonomy" id="2748009"/>
    <lineage>
        <taxon>Bacteria</taxon>
        <taxon>Pseudomonadati</taxon>
        <taxon>Bacteroidota</taxon>
        <taxon>Flavobacteriia</taxon>
        <taxon>Flavobacteriales</taxon>
        <taxon>Flavobacteriaceae</taxon>
        <taxon>Zobellia</taxon>
    </lineage>
</organism>
<comment type="caution">
    <text evidence="3">The sequence shown here is derived from an EMBL/GenBank/DDBJ whole genome shotgun (WGS) entry which is preliminary data.</text>
</comment>
<evidence type="ECO:0000313" key="3">
    <source>
        <dbReference type="EMBL" id="MBT2162773.1"/>
    </source>
</evidence>
<keyword evidence="1" id="KW-0808">Transferase</keyword>
<dbReference type="InterPro" id="IPR016039">
    <property type="entry name" value="Thiolase-like"/>
</dbReference>
<evidence type="ECO:0000313" key="4">
    <source>
        <dbReference type="Proteomes" id="UP000740413"/>
    </source>
</evidence>
<reference evidence="3 4" key="1">
    <citation type="submission" date="2020-06" db="EMBL/GenBank/DDBJ databases">
        <authorList>
            <person name="Isaeva M.P."/>
            <person name="Chernysheva N.Y."/>
        </authorList>
    </citation>
    <scope>NUCLEOTIDE SEQUENCE [LARGE SCALE GENOMIC DNA]</scope>
    <source>
        <strain evidence="3 4">KMM 6746</strain>
    </source>
</reference>
<gene>
    <name evidence="3" type="ORF">HW347_16005</name>
</gene>
<dbReference type="PANTHER" id="PTHR11712">
    <property type="entry name" value="POLYKETIDE SYNTHASE-RELATED"/>
    <property type="match status" value="1"/>
</dbReference>
<name>A0ABS5WHI4_9FLAO</name>
<dbReference type="SUPFAM" id="SSF53901">
    <property type="entry name" value="Thiolase-like"/>
    <property type="match status" value="1"/>
</dbReference>
<dbReference type="Proteomes" id="UP000740413">
    <property type="component" value="Unassembled WGS sequence"/>
</dbReference>
<protein>
    <submittedName>
        <fullName evidence="3">Beta-ketoacyl synthase chain length factor</fullName>
    </submittedName>
</protein>
<evidence type="ECO:0000256" key="1">
    <source>
        <dbReference type="ARBA" id="ARBA00022679"/>
    </source>
</evidence>
<dbReference type="Gene3D" id="3.40.47.10">
    <property type="match status" value="1"/>
</dbReference>
<dbReference type="Pfam" id="PF00109">
    <property type="entry name" value="ketoacyl-synt"/>
    <property type="match status" value="1"/>
</dbReference>
<keyword evidence="4" id="KW-1185">Reference proteome</keyword>
<dbReference type="PANTHER" id="PTHR11712:SF336">
    <property type="entry name" value="3-OXOACYL-[ACYL-CARRIER-PROTEIN] SYNTHASE, MITOCHONDRIAL"/>
    <property type="match status" value="1"/>
</dbReference>
<dbReference type="RefSeq" id="WP_214612748.1">
    <property type="nucleotide sequence ID" value="NZ_JACATN010000004.1"/>
</dbReference>